<dbReference type="AlphaFoldDB" id="A0A9P0D7P4"/>
<name>A0A9P0D7P4_9CUCU</name>
<feature type="compositionally biased region" description="Acidic residues" evidence="1">
    <location>
        <begin position="92"/>
        <end position="114"/>
    </location>
</feature>
<sequence length="114" mass="12796">MFLVVYFASLKNKIDIEKALSYPLAPIPFSPCHTDGSICKTPKSVVIIELLQYQSEIVNPPDAVIHLVDGFYLLHTLKNVPNSYESDVTNEQSEEEGDEDETDAVDEDDFSDED</sequence>
<dbReference type="OrthoDB" id="6704494at2759"/>
<dbReference type="EMBL" id="OV651819">
    <property type="protein sequence ID" value="CAH1113066.1"/>
    <property type="molecule type" value="Genomic_DNA"/>
</dbReference>
<protein>
    <submittedName>
        <fullName evidence="2">Uncharacterized protein</fullName>
    </submittedName>
</protein>
<dbReference type="Proteomes" id="UP001153636">
    <property type="component" value="Chromosome 7"/>
</dbReference>
<accession>A0A9P0D7P4</accession>
<reference evidence="2" key="1">
    <citation type="submission" date="2022-01" db="EMBL/GenBank/DDBJ databases">
        <authorList>
            <person name="King R."/>
        </authorList>
    </citation>
    <scope>NUCLEOTIDE SEQUENCE</scope>
</reference>
<feature type="region of interest" description="Disordered" evidence="1">
    <location>
        <begin position="83"/>
        <end position="114"/>
    </location>
</feature>
<proteinExistence type="predicted"/>
<evidence type="ECO:0000313" key="3">
    <source>
        <dbReference type="Proteomes" id="UP001153636"/>
    </source>
</evidence>
<evidence type="ECO:0000313" key="2">
    <source>
        <dbReference type="EMBL" id="CAH1113066.1"/>
    </source>
</evidence>
<keyword evidence="3" id="KW-1185">Reference proteome</keyword>
<evidence type="ECO:0000256" key="1">
    <source>
        <dbReference type="SAM" id="MobiDB-lite"/>
    </source>
</evidence>
<gene>
    <name evidence="2" type="ORF">PSYICH_LOCUS13745</name>
</gene>
<organism evidence="2 3">
    <name type="scientific">Psylliodes chrysocephalus</name>
    <dbReference type="NCBI Taxonomy" id="3402493"/>
    <lineage>
        <taxon>Eukaryota</taxon>
        <taxon>Metazoa</taxon>
        <taxon>Ecdysozoa</taxon>
        <taxon>Arthropoda</taxon>
        <taxon>Hexapoda</taxon>
        <taxon>Insecta</taxon>
        <taxon>Pterygota</taxon>
        <taxon>Neoptera</taxon>
        <taxon>Endopterygota</taxon>
        <taxon>Coleoptera</taxon>
        <taxon>Polyphaga</taxon>
        <taxon>Cucujiformia</taxon>
        <taxon>Chrysomeloidea</taxon>
        <taxon>Chrysomelidae</taxon>
        <taxon>Galerucinae</taxon>
        <taxon>Alticini</taxon>
        <taxon>Psylliodes</taxon>
    </lineage>
</organism>